<dbReference type="InterPro" id="IPR041625">
    <property type="entry name" value="Beta-mannosidase_Ig"/>
</dbReference>
<evidence type="ECO:0000256" key="5">
    <source>
        <dbReference type="ARBA" id="ARBA00012754"/>
    </source>
</evidence>
<dbReference type="Gene3D" id="3.20.20.80">
    <property type="entry name" value="Glycosidases"/>
    <property type="match status" value="1"/>
</dbReference>
<gene>
    <name evidence="17" type="ORF">QUW08_11905</name>
</gene>
<protein>
    <recommendedName>
        <fullName evidence="11">Beta-mannosidase B</fullName>
        <ecNumber evidence="5">3.2.1.25</ecNumber>
    </recommendedName>
    <alternativeName>
        <fullName evidence="12">Mannanase B</fullName>
    </alternativeName>
</protein>
<dbReference type="Pfam" id="PF00703">
    <property type="entry name" value="Glyco_hydro_2"/>
    <property type="match status" value="1"/>
</dbReference>
<dbReference type="Proteomes" id="UP001529380">
    <property type="component" value="Unassembled WGS sequence"/>
</dbReference>
<evidence type="ECO:0000313" key="17">
    <source>
        <dbReference type="EMBL" id="MDM8201989.1"/>
    </source>
</evidence>
<dbReference type="PANTHER" id="PTHR43730">
    <property type="entry name" value="BETA-MANNOSIDASE"/>
    <property type="match status" value="1"/>
</dbReference>
<comment type="catalytic activity">
    <reaction evidence="1">
        <text>Hydrolysis of terminal, non-reducing beta-D-mannose residues in beta-D-mannosides.</text>
        <dbReference type="EC" id="3.2.1.25"/>
    </reaction>
</comment>
<comment type="caution">
    <text evidence="17">The sequence shown here is derived from an EMBL/GenBank/DDBJ whole genome shotgun (WGS) entry which is preliminary data.</text>
</comment>
<keyword evidence="6" id="KW-0964">Secreted</keyword>
<evidence type="ECO:0000256" key="9">
    <source>
        <dbReference type="ARBA" id="ARBA00023295"/>
    </source>
</evidence>
<evidence type="ECO:0000259" key="13">
    <source>
        <dbReference type="Pfam" id="PF00703"/>
    </source>
</evidence>
<dbReference type="InterPro" id="IPR041447">
    <property type="entry name" value="Mannosidase_ig"/>
</dbReference>
<evidence type="ECO:0000256" key="6">
    <source>
        <dbReference type="ARBA" id="ARBA00022525"/>
    </source>
</evidence>
<keyword evidence="7 17" id="KW-0378">Hydrolase</keyword>
<dbReference type="EMBL" id="JAUDCL010000024">
    <property type="protein sequence ID" value="MDM8201989.1"/>
    <property type="molecule type" value="Genomic_DNA"/>
</dbReference>
<dbReference type="InterPro" id="IPR013783">
    <property type="entry name" value="Ig-like_fold"/>
</dbReference>
<reference evidence="17 18" key="3">
    <citation type="submission" date="2023-06" db="EMBL/GenBank/DDBJ databases">
        <authorList>
            <person name="Zeman M."/>
            <person name="Kubasova T."/>
            <person name="Jahodarova E."/>
            <person name="Nykrynova M."/>
            <person name="Rychlik I."/>
        </authorList>
    </citation>
    <scope>NUCLEOTIDE SEQUENCE [LARGE SCALE GENOMIC DNA]</scope>
    <source>
        <strain evidence="17 18">ET340</strain>
    </source>
</reference>
<feature type="domain" description="Glycoside hydrolase family 2 immunoglobulin-like beta-sandwich" evidence="13">
    <location>
        <begin position="234"/>
        <end position="283"/>
    </location>
</feature>
<dbReference type="PANTHER" id="PTHR43730:SF1">
    <property type="entry name" value="BETA-MANNOSIDASE"/>
    <property type="match status" value="1"/>
</dbReference>
<dbReference type="Pfam" id="PF17786">
    <property type="entry name" value="Mannosidase_ig"/>
    <property type="match status" value="1"/>
</dbReference>
<dbReference type="InterPro" id="IPR006102">
    <property type="entry name" value="Ig-like_GH2"/>
</dbReference>
<dbReference type="Gene3D" id="2.60.40.10">
    <property type="entry name" value="Immunoglobulins"/>
    <property type="match status" value="2"/>
</dbReference>
<feature type="domain" description="Beta-mannosidase Ig-fold" evidence="14">
    <location>
        <begin position="742"/>
        <end position="793"/>
    </location>
</feature>
<evidence type="ECO:0000256" key="3">
    <source>
        <dbReference type="ARBA" id="ARBA00004740"/>
    </source>
</evidence>
<dbReference type="InterPro" id="IPR008979">
    <property type="entry name" value="Galactose-bd-like_sf"/>
</dbReference>
<evidence type="ECO:0000256" key="7">
    <source>
        <dbReference type="ARBA" id="ARBA00022801"/>
    </source>
</evidence>
<evidence type="ECO:0000313" key="18">
    <source>
        <dbReference type="Proteomes" id="UP001529380"/>
    </source>
</evidence>
<reference evidence="17 18" key="1">
    <citation type="submission" date="2023-06" db="EMBL/GenBank/DDBJ databases">
        <title>Identification and characterization of horizontal gene transfer across gut microbiota members of farm animals based on homology search.</title>
        <authorList>
            <person name="Schwarzerova J."/>
            <person name="Nykrynova M."/>
            <person name="Jureckova K."/>
            <person name="Cejkova D."/>
            <person name="Rychlik I."/>
        </authorList>
    </citation>
    <scope>NUCLEOTIDE SEQUENCE [LARGE SCALE GENOMIC DNA]</scope>
    <source>
        <strain evidence="17 18">ET340</strain>
    </source>
</reference>
<dbReference type="InterPro" id="IPR054593">
    <property type="entry name" value="Beta-mannosidase-like_N2"/>
</dbReference>
<keyword evidence="8" id="KW-0325">Glycoprotein</keyword>
<dbReference type="InterPro" id="IPR050887">
    <property type="entry name" value="Beta-mannosidase_GH2"/>
</dbReference>
<dbReference type="Pfam" id="PF22666">
    <property type="entry name" value="Glyco_hydro_2_N2"/>
    <property type="match status" value="1"/>
</dbReference>
<dbReference type="SUPFAM" id="SSF49303">
    <property type="entry name" value="beta-Galactosidase/glucuronidase domain"/>
    <property type="match status" value="2"/>
</dbReference>
<accession>A0ABT7USX4</accession>
<comment type="pathway">
    <text evidence="3">Glycan metabolism; N-glycan degradation.</text>
</comment>
<evidence type="ECO:0000256" key="11">
    <source>
        <dbReference type="ARBA" id="ARBA00041069"/>
    </source>
</evidence>
<proteinExistence type="inferred from homology"/>
<sequence>MRKEQMLNMGWQLHTAGQPDWQPARVPGTVYTTLYENGLIPDPYWRDNAEKLLPLMEQDYEYRLEFDLPAGYETAPRLLLRFEGVDTLGEITLNGRLLGRTDNMHRTWEFEITGSALPRGNQLLVKLASPLKYIREAFAQSPVRGAEDAMDGFVHLRKAHCMFGWDWGAHLPDAGLFRPVVLVAADVQRLGDVLVRQRHSENLAELDLTVKNEQGAVPEYRAFLYSPEGECLFQGENCPTIPVPNPRLWWPNGLGEQPLYRLRVELLDGGCPVDAWEKRIGLRTLTVSRKKDQYGESFAHQVNGVEVFAMGADYIPEDHLLGRTSAERTRRLLEDCKAANFNLVRIWGGGYYPEDWFFDCCDELGLMVWQDFMFACGMYQLTDSFEATIRAEFADNIRRLRHHASLALWCGNNEMEMFTKDRQWVDEDWQVRDYLILFERILPQMLRELDPDRFYWPASPSSGGSFDDPSSPDRGDVHYWDVWHGNKPFSEYRKFFFRYVSEFGFQSFPCKATVDTFTLPEDRNVFSYVMERHQRNGAANGKILNYLQQTYLYPNRFETLLYASQMLQADAIRYGVEHFRRNRGRCMGAVYWQLNDCWPVASWSSIDYTGRWKALHYAAKRFFAPVLLSCEEEGWLTDPNPMNWQHFAPRKTFRLNLSNETRCSQTVMVRWTLREADGSVLRREEQQVTVQPLSALWLDRVELPELEEHHQYISYEAEQDGRILSEGTVILSLPKYFQYRQPNLRCTQEGEWLTVHADAYARGVEIQNEDETLLLNDNYFDMNAGTKRIRILSGHTRGLHCHSVYNIGREE</sequence>
<evidence type="ECO:0000256" key="12">
    <source>
        <dbReference type="ARBA" id="ARBA00041614"/>
    </source>
</evidence>
<evidence type="ECO:0000259" key="14">
    <source>
        <dbReference type="Pfam" id="PF17753"/>
    </source>
</evidence>
<dbReference type="Pfam" id="PF17753">
    <property type="entry name" value="Ig_mannosidase"/>
    <property type="match status" value="1"/>
</dbReference>
<keyword evidence="18" id="KW-1185">Reference proteome</keyword>
<comment type="subcellular location">
    <subcellularLocation>
        <location evidence="2">Secreted</location>
    </subcellularLocation>
</comment>
<keyword evidence="9" id="KW-0326">Glycosidase</keyword>
<evidence type="ECO:0000256" key="4">
    <source>
        <dbReference type="ARBA" id="ARBA00011738"/>
    </source>
</evidence>
<dbReference type="Gene3D" id="2.60.120.260">
    <property type="entry name" value="Galactose-binding domain-like"/>
    <property type="match status" value="1"/>
</dbReference>
<reference evidence="18" key="2">
    <citation type="submission" date="2023-06" db="EMBL/GenBank/DDBJ databases">
        <title>Identification and characterization of horizontal gene transfer across gut microbiota members of farm animals based on homology search.</title>
        <authorList>
            <person name="Zeman M."/>
            <person name="Kubasova T."/>
            <person name="Jahodarova E."/>
            <person name="Nykrynova M."/>
            <person name="Rychlik I."/>
        </authorList>
    </citation>
    <scope>NUCLEOTIDE SEQUENCE [LARGE SCALE GENOMIC DNA]</scope>
    <source>
        <strain evidence="18">ET340</strain>
    </source>
</reference>
<evidence type="ECO:0000259" key="16">
    <source>
        <dbReference type="Pfam" id="PF22666"/>
    </source>
</evidence>
<feature type="domain" description="Mannosidase Ig/CBM-like" evidence="15">
    <location>
        <begin position="652"/>
        <end position="736"/>
    </location>
</feature>
<evidence type="ECO:0000259" key="15">
    <source>
        <dbReference type="Pfam" id="PF17786"/>
    </source>
</evidence>
<dbReference type="SUPFAM" id="SSF51445">
    <property type="entry name" value="(Trans)glycosidases"/>
    <property type="match status" value="1"/>
</dbReference>
<feature type="domain" description="Beta-mannosidase-like galactose-binding" evidence="16">
    <location>
        <begin position="11"/>
        <end position="178"/>
    </location>
</feature>
<evidence type="ECO:0000256" key="8">
    <source>
        <dbReference type="ARBA" id="ARBA00023180"/>
    </source>
</evidence>
<organism evidence="17 18">
    <name type="scientific">Allofournierella massiliensis</name>
    <dbReference type="NCBI Taxonomy" id="1650663"/>
    <lineage>
        <taxon>Bacteria</taxon>
        <taxon>Bacillati</taxon>
        <taxon>Bacillota</taxon>
        <taxon>Clostridia</taxon>
        <taxon>Eubacteriales</taxon>
        <taxon>Oscillospiraceae</taxon>
        <taxon>Allofournierella</taxon>
    </lineage>
</organism>
<dbReference type="InterPro" id="IPR017853">
    <property type="entry name" value="GH"/>
</dbReference>
<name>A0ABT7USX4_9FIRM</name>
<dbReference type="SUPFAM" id="SSF49785">
    <property type="entry name" value="Galactose-binding domain-like"/>
    <property type="match status" value="1"/>
</dbReference>
<evidence type="ECO:0000256" key="2">
    <source>
        <dbReference type="ARBA" id="ARBA00004613"/>
    </source>
</evidence>
<dbReference type="InterPro" id="IPR036156">
    <property type="entry name" value="Beta-gal/glucu_dom_sf"/>
</dbReference>
<evidence type="ECO:0000256" key="1">
    <source>
        <dbReference type="ARBA" id="ARBA00000829"/>
    </source>
</evidence>
<evidence type="ECO:0000256" key="10">
    <source>
        <dbReference type="ARBA" id="ARBA00038429"/>
    </source>
</evidence>
<comment type="subunit">
    <text evidence="4">Homodimer.</text>
</comment>
<comment type="similarity">
    <text evidence="10">Belongs to the glycosyl hydrolase 2 family. Beta-mannosidase B subfamily.</text>
</comment>
<dbReference type="GO" id="GO:0016787">
    <property type="term" value="F:hydrolase activity"/>
    <property type="evidence" value="ECO:0007669"/>
    <property type="project" value="UniProtKB-KW"/>
</dbReference>
<dbReference type="EC" id="3.2.1.25" evidence="5"/>